<protein>
    <submittedName>
        <fullName evidence="3">Uncharacterized protein</fullName>
    </submittedName>
</protein>
<gene>
    <name evidence="3" type="ORF">SNAT2548_LOCUS12158</name>
</gene>
<evidence type="ECO:0000256" key="1">
    <source>
        <dbReference type="ARBA" id="ARBA00022603"/>
    </source>
</evidence>
<dbReference type="AlphaFoldDB" id="A0A812LNR4"/>
<dbReference type="EMBL" id="CAJNDS010001147">
    <property type="protein sequence ID" value="CAE7249457.1"/>
    <property type="molecule type" value="Genomic_DNA"/>
</dbReference>
<dbReference type="Pfam" id="PF00145">
    <property type="entry name" value="DNA_methylase"/>
    <property type="match status" value="1"/>
</dbReference>
<dbReference type="SUPFAM" id="SSF53335">
    <property type="entry name" value="S-adenosyl-L-methionine-dependent methyltransferases"/>
    <property type="match status" value="1"/>
</dbReference>
<name>A0A812LNR4_9DINO</name>
<evidence type="ECO:0000313" key="3">
    <source>
        <dbReference type="EMBL" id="CAE7249457.1"/>
    </source>
</evidence>
<reference evidence="3" key="1">
    <citation type="submission" date="2021-02" db="EMBL/GenBank/DDBJ databases">
        <authorList>
            <person name="Dougan E. K."/>
            <person name="Rhodes N."/>
            <person name="Thang M."/>
            <person name="Chan C."/>
        </authorList>
    </citation>
    <scope>NUCLEOTIDE SEQUENCE</scope>
</reference>
<comment type="caution">
    <text evidence="3">The sequence shown here is derived from an EMBL/GenBank/DDBJ whole genome shotgun (WGS) entry which is preliminary data.</text>
</comment>
<dbReference type="GO" id="GO:0032259">
    <property type="term" value="P:methylation"/>
    <property type="evidence" value="ECO:0007669"/>
    <property type="project" value="UniProtKB-KW"/>
</dbReference>
<dbReference type="Proteomes" id="UP000604046">
    <property type="component" value="Unassembled WGS sequence"/>
</dbReference>
<accession>A0A812LNR4</accession>
<evidence type="ECO:0000256" key="2">
    <source>
        <dbReference type="ARBA" id="ARBA00022679"/>
    </source>
</evidence>
<keyword evidence="4" id="KW-1185">Reference proteome</keyword>
<dbReference type="InterPro" id="IPR029063">
    <property type="entry name" value="SAM-dependent_MTases_sf"/>
</dbReference>
<dbReference type="InterPro" id="IPR001525">
    <property type="entry name" value="C5_MeTfrase"/>
</dbReference>
<evidence type="ECO:0000313" key="4">
    <source>
        <dbReference type="Proteomes" id="UP000604046"/>
    </source>
</evidence>
<proteinExistence type="predicted"/>
<keyword evidence="1" id="KW-0489">Methyltransferase</keyword>
<organism evidence="3 4">
    <name type="scientific">Symbiodinium natans</name>
    <dbReference type="NCBI Taxonomy" id="878477"/>
    <lineage>
        <taxon>Eukaryota</taxon>
        <taxon>Sar</taxon>
        <taxon>Alveolata</taxon>
        <taxon>Dinophyceae</taxon>
        <taxon>Suessiales</taxon>
        <taxon>Symbiodiniaceae</taxon>
        <taxon>Symbiodinium</taxon>
    </lineage>
</organism>
<sequence>MLLPHPPHPLPRLWVSRFVQEMKRSCRDSIRDHEVWCNSLDPSIRREPPHVFGDICDVFFDKGFLDEGSFIQKLLHADGAALASHAFCHTHNTYCGLWPGRSAAAADVEVAGLPCTDYSKAGRRQRHEGVTNKVFISHAKRHVELGTPLLILENVWDMVDKTPFPTAP</sequence>
<dbReference type="Gene3D" id="3.40.50.150">
    <property type="entry name" value="Vaccinia Virus protein VP39"/>
    <property type="match status" value="1"/>
</dbReference>
<keyword evidence="2" id="KW-0808">Transferase</keyword>
<dbReference type="GO" id="GO:0008168">
    <property type="term" value="F:methyltransferase activity"/>
    <property type="evidence" value="ECO:0007669"/>
    <property type="project" value="UniProtKB-KW"/>
</dbReference>